<evidence type="ECO:0000313" key="1">
    <source>
        <dbReference type="EMBL" id="RRK35019.1"/>
    </source>
</evidence>
<keyword evidence="2" id="KW-1185">Reference proteome</keyword>
<organism evidence="1 2">
    <name type="scientific">Schaedlerella arabinosiphila</name>
    <dbReference type="NCBI Taxonomy" id="2044587"/>
    <lineage>
        <taxon>Bacteria</taxon>
        <taxon>Bacillati</taxon>
        <taxon>Bacillota</taxon>
        <taxon>Clostridia</taxon>
        <taxon>Lachnospirales</taxon>
        <taxon>Lachnospiraceae</taxon>
        <taxon>Schaedlerella</taxon>
    </lineage>
</organism>
<dbReference type="Proteomes" id="UP000274920">
    <property type="component" value="Unassembled WGS sequence"/>
</dbReference>
<accession>A0A426DQ85</accession>
<evidence type="ECO:0000313" key="2">
    <source>
        <dbReference type="Proteomes" id="UP000274920"/>
    </source>
</evidence>
<name>A0A426DQ85_9FIRM</name>
<dbReference type="AlphaFoldDB" id="A0A426DQ85"/>
<protein>
    <submittedName>
        <fullName evidence="1">Uncharacterized protein</fullName>
    </submittedName>
</protein>
<sequence>MKKRYMIILICLVFSLIGCSRQKMNRDRTDSNTSNRLYMQTSGNVGSTEQRYFFPASYSEQSGKINIKCNLEVPQEFEMYNFHIPKVKDLRQYNTGKAYTYFIEGKEILEEQVQLKNTYYTLTDGSSIAIGECLSYDLPESEIYRRIIRSSERMAPQRDFSFGTGDSCVTKIKELLEGINYPIEEFSFSWFSTSGKEYSILEQRAYEDNVIGSKELKSGGWTEDNDAYEIYAWQIYENIPIFPQIMTTNMTRAVESYQRAPISAVYNKKGLLTLMAEAPYEFESTEEIAVFKSFSEIAKNLIKKYENLLDDCSYSVTRAKLAIRVYFDKKQQYQAEPVWYFEVYDNEFNMEIAMFNAITGKEIYLR</sequence>
<dbReference type="EMBL" id="RHJS01000002">
    <property type="protein sequence ID" value="RRK35019.1"/>
    <property type="molecule type" value="Genomic_DNA"/>
</dbReference>
<proteinExistence type="predicted"/>
<comment type="caution">
    <text evidence="1">The sequence shown here is derived from an EMBL/GenBank/DDBJ whole genome shotgun (WGS) entry which is preliminary data.</text>
</comment>
<dbReference type="PROSITE" id="PS51257">
    <property type="entry name" value="PROKAR_LIPOPROTEIN"/>
    <property type="match status" value="1"/>
</dbReference>
<gene>
    <name evidence="1" type="ORF">EBB54_29555</name>
</gene>
<reference evidence="1" key="1">
    <citation type="submission" date="2018-10" db="EMBL/GenBank/DDBJ databases">
        <title>Schaedlerella arabinophila gen. nov. sp. nov., isolated from the mouse intestinal tract and comparative analysis with the genome of the closely related altered Schaedler flora strain ASF502.</title>
        <authorList>
            <person name="Miyake S."/>
            <person name="Soh M."/>
            <person name="Seedorf H."/>
        </authorList>
    </citation>
    <scope>NUCLEOTIDE SEQUENCE [LARGE SCALE GENOMIC DNA]</scope>
    <source>
        <strain evidence="1">DSM 106076</strain>
    </source>
</reference>